<feature type="region of interest" description="Disordered" evidence="1">
    <location>
        <begin position="1"/>
        <end position="21"/>
    </location>
</feature>
<gene>
    <name evidence="3" type="ORF">DFQ27_007977</name>
</gene>
<dbReference type="Gene3D" id="1.20.58.2220">
    <property type="entry name" value="Formin, FH2 domain"/>
    <property type="match status" value="2"/>
</dbReference>
<feature type="compositionally biased region" description="Gly residues" evidence="1">
    <location>
        <begin position="622"/>
        <end position="641"/>
    </location>
</feature>
<reference evidence="3" key="1">
    <citation type="journal article" date="2020" name="Fungal Divers.">
        <title>Resolving the Mortierellaceae phylogeny through synthesis of multi-gene phylogenetics and phylogenomics.</title>
        <authorList>
            <person name="Vandepol N."/>
            <person name="Liber J."/>
            <person name="Desiro A."/>
            <person name="Na H."/>
            <person name="Kennedy M."/>
            <person name="Barry K."/>
            <person name="Grigoriev I.V."/>
            <person name="Miller A.N."/>
            <person name="O'Donnell K."/>
            <person name="Stajich J.E."/>
            <person name="Bonito G."/>
        </authorList>
    </citation>
    <scope>NUCLEOTIDE SEQUENCE</scope>
    <source>
        <strain evidence="3">BC1065</strain>
    </source>
</reference>
<keyword evidence="4" id="KW-1185">Reference proteome</keyword>
<feature type="region of interest" description="Disordered" evidence="1">
    <location>
        <begin position="674"/>
        <end position="693"/>
    </location>
</feature>
<dbReference type="InterPro" id="IPR042201">
    <property type="entry name" value="FH2_Formin_sf"/>
</dbReference>
<dbReference type="AlphaFoldDB" id="A0A9P6QJC8"/>
<sequence length="693" mass="74768">MGSASISRSDTPMTDSQLSQLSTASLTVATSLTLDDLLTLEPLLPSDKEKSLFENYERQHRTEFDQDPEEAAKKLEPAEKFMYWLSRPVIPPTPAPQQREAQDALAMDNTHLLVSRPLLSTRPSLTSLRSRLSSSNSSMACDVEQANDDVRPLSIDEYITAAIAMLRFEVDLETAESQIRELIEGCDALRMSENLKVLFLGVLKVGNMLNTVYARRRPESAKVAVQPGTVPPPPPRPPVITAPIGAIPPPPPPPPIPSNGVKSGSCTPILEPAFTAGKDSCAEATTIPSTTASAAPPPPPALAFSSASGIVAGGAAGFRLHSLLKLRDVRALDNKSNLMHYLAHMASETNKDLLALPDQFRFLSKLEQYRTREILEQVVECERIIKLIRKFRERVNKSIVAVASAGARLDSQGGYGFVDSDYEEEEVAAEGRRSMARFSDLRTRGHRDSILGDCSSAAAMASFMSGGRVVLLRLDSFLNEAQRRYLQLLDAVEMLDKSWNAMATYFGEKMPVQNNSSYGSGIGVNPISAQPMPPPPPPPPPPTPMPTPMPMPNTPLPASFFAIPTSGTDSADTSGPTVDALHPPFLDQMISSTPTPGENATPAVGSGMSRSPSFHTNHQHGSQGGSGGAGGGGGGGGGSGTHGPKYQRKPPEEIFAVLNEFLRHFREAHLQNEDAEIRKRRKEHHSAIRTNAK</sequence>
<evidence type="ECO:0000313" key="3">
    <source>
        <dbReference type="EMBL" id="KAG0267900.1"/>
    </source>
</evidence>
<evidence type="ECO:0000256" key="1">
    <source>
        <dbReference type="SAM" id="MobiDB-lite"/>
    </source>
</evidence>
<feature type="compositionally biased region" description="Polar residues" evidence="1">
    <location>
        <begin position="608"/>
        <end position="620"/>
    </location>
</feature>
<organism evidence="3 4">
    <name type="scientific">Actinomortierella ambigua</name>
    <dbReference type="NCBI Taxonomy" id="1343610"/>
    <lineage>
        <taxon>Eukaryota</taxon>
        <taxon>Fungi</taxon>
        <taxon>Fungi incertae sedis</taxon>
        <taxon>Mucoromycota</taxon>
        <taxon>Mortierellomycotina</taxon>
        <taxon>Mortierellomycetes</taxon>
        <taxon>Mortierellales</taxon>
        <taxon>Mortierellaceae</taxon>
        <taxon>Actinomortierella</taxon>
    </lineage>
</organism>
<dbReference type="OrthoDB" id="5632at2759"/>
<evidence type="ECO:0000259" key="2">
    <source>
        <dbReference type="Pfam" id="PF02181"/>
    </source>
</evidence>
<feature type="domain" description="FH2" evidence="2">
    <location>
        <begin position="312"/>
        <end position="394"/>
    </location>
</feature>
<name>A0A9P6QJC8_9FUNG</name>
<comment type="caution">
    <text evidence="3">The sequence shown here is derived from an EMBL/GenBank/DDBJ whole genome shotgun (WGS) entry which is preliminary data.</text>
</comment>
<dbReference type="EMBL" id="JAAAJB010000065">
    <property type="protein sequence ID" value="KAG0267900.1"/>
    <property type="molecule type" value="Genomic_DNA"/>
</dbReference>
<evidence type="ECO:0000313" key="4">
    <source>
        <dbReference type="Proteomes" id="UP000807716"/>
    </source>
</evidence>
<feature type="compositionally biased region" description="Polar residues" evidence="1">
    <location>
        <begin position="1"/>
        <end position="13"/>
    </location>
</feature>
<dbReference type="Proteomes" id="UP000807716">
    <property type="component" value="Unassembled WGS sequence"/>
</dbReference>
<feature type="compositionally biased region" description="Pro residues" evidence="1">
    <location>
        <begin position="531"/>
        <end position="549"/>
    </location>
</feature>
<dbReference type="Pfam" id="PF02181">
    <property type="entry name" value="FH2"/>
    <property type="match status" value="1"/>
</dbReference>
<accession>A0A9P6QJC8</accession>
<feature type="region of interest" description="Disordered" evidence="1">
    <location>
        <begin position="525"/>
        <end position="549"/>
    </location>
</feature>
<dbReference type="InterPro" id="IPR015425">
    <property type="entry name" value="FH2_Formin"/>
</dbReference>
<feature type="compositionally biased region" description="Polar residues" evidence="1">
    <location>
        <begin position="589"/>
        <end position="598"/>
    </location>
</feature>
<dbReference type="PANTHER" id="PTHR48125">
    <property type="entry name" value="LP07818P1"/>
    <property type="match status" value="1"/>
</dbReference>
<feature type="region of interest" description="Disordered" evidence="1">
    <location>
        <begin position="586"/>
        <end position="648"/>
    </location>
</feature>
<dbReference type="SUPFAM" id="SSF101447">
    <property type="entry name" value="Formin homology 2 domain (FH2 domain)"/>
    <property type="match status" value="2"/>
</dbReference>
<proteinExistence type="predicted"/>
<protein>
    <recommendedName>
        <fullName evidence="2">FH2 domain-containing protein</fullName>
    </recommendedName>
</protein>
<dbReference type="PANTHER" id="PTHR48125:SF12">
    <property type="entry name" value="AT HOOK TRANSCRIPTION FACTOR FAMILY-RELATED"/>
    <property type="match status" value="1"/>
</dbReference>